<dbReference type="PANTHER" id="PTHR42732">
    <property type="entry name" value="BETA-GALACTOSIDASE"/>
    <property type="match status" value="1"/>
</dbReference>
<sequence length="180" mass="19883">GEITPVHIYTSGDAVELFLNGKSLGRREKVHSYDRLTWDDVRYEPGSLRAIAYKNGQKWAEELVETTGKPAALQVTAEKTELKNDGTDLSFIRVAVVDSQGRVVPRSKNHLKFSVTGPAEIIATDNGDATSLLPFQLSERDAYNGLALVILRSQYMKQGKVVLTVESKGLPKQKVVLKVE</sequence>
<dbReference type="Pfam" id="PF18565">
    <property type="entry name" value="Glyco_hydro2_C5"/>
    <property type="match status" value="1"/>
</dbReference>
<evidence type="ECO:0000259" key="4">
    <source>
        <dbReference type="Pfam" id="PF16355"/>
    </source>
</evidence>
<dbReference type="PANTHER" id="PTHR42732:SF1">
    <property type="entry name" value="BETA-MANNOSIDASE"/>
    <property type="match status" value="1"/>
</dbReference>
<evidence type="ECO:0000256" key="1">
    <source>
        <dbReference type="ARBA" id="ARBA00007401"/>
    </source>
</evidence>
<dbReference type="AlphaFoldDB" id="E2NLU9"/>
<reference evidence="6 7" key="2">
    <citation type="submission" date="2009-01" db="EMBL/GenBank/DDBJ databases">
        <title>Draft genome sequence of Bacteroides cellulosilyticus (DSM 14838).</title>
        <authorList>
            <person name="Sudarsanam P."/>
            <person name="Ley R."/>
            <person name="Guruge J."/>
            <person name="Turnbaugh P.J."/>
            <person name="Mahowald M."/>
            <person name="Liep D."/>
            <person name="Gordon J."/>
        </authorList>
    </citation>
    <scope>NUCLEOTIDE SEQUENCE [LARGE SCALE GENOMIC DNA]</scope>
    <source>
        <strain evidence="6 7">DSM 14838</strain>
    </source>
</reference>
<evidence type="ECO:0000259" key="5">
    <source>
        <dbReference type="Pfam" id="PF18565"/>
    </source>
</evidence>
<dbReference type="Pfam" id="PF16355">
    <property type="entry name" value="DUF4982"/>
    <property type="match status" value="1"/>
</dbReference>
<evidence type="ECO:0000313" key="6">
    <source>
        <dbReference type="EMBL" id="EEF87116.1"/>
    </source>
</evidence>
<comment type="caution">
    <text evidence="6">The sequence shown here is derived from an EMBL/GenBank/DDBJ whole genome shotgun (WGS) entry which is preliminary data.</text>
</comment>
<dbReference type="InterPro" id="IPR051913">
    <property type="entry name" value="GH2_Domain-Containing"/>
</dbReference>
<reference evidence="6 7" key="1">
    <citation type="submission" date="2008-12" db="EMBL/GenBank/DDBJ databases">
        <authorList>
            <person name="Fulton L."/>
            <person name="Clifton S."/>
            <person name="Fulton B."/>
            <person name="Xu J."/>
            <person name="Minx P."/>
            <person name="Pepin K.H."/>
            <person name="Johnson M."/>
            <person name="Bhonagiri V."/>
            <person name="Nash W.E."/>
            <person name="Mardis E.R."/>
            <person name="Wilson R.K."/>
        </authorList>
    </citation>
    <scope>NUCLEOTIDE SEQUENCE [LARGE SCALE GENOMIC DNA]</scope>
    <source>
        <strain evidence="6 7">DSM 14838</strain>
    </source>
</reference>
<feature type="domain" description="DUF4982" evidence="4">
    <location>
        <begin position="1"/>
        <end position="60"/>
    </location>
</feature>
<dbReference type="InterPro" id="IPR032311">
    <property type="entry name" value="DUF4982"/>
</dbReference>
<evidence type="ECO:0000256" key="3">
    <source>
        <dbReference type="ARBA" id="ARBA00023295"/>
    </source>
</evidence>
<feature type="domain" description="Glycoside hydrolase family 2" evidence="5">
    <location>
        <begin position="73"/>
        <end position="175"/>
    </location>
</feature>
<dbReference type="InterPro" id="IPR040605">
    <property type="entry name" value="Glyco_hydro2_dom5"/>
</dbReference>
<dbReference type="InterPro" id="IPR013783">
    <property type="entry name" value="Ig-like_fold"/>
</dbReference>
<dbReference type="RefSeq" id="WP_007214626.1">
    <property type="nucleotide sequence ID" value="NZ_EQ973495.1"/>
</dbReference>
<name>E2NLU9_9BACE</name>
<feature type="non-terminal residue" evidence="6">
    <location>
        <position position="1"/>
    </location>
</feature>
<evidence type="ECO:0008006" key="8">
    <source>
        <dbReference type="Google" id="ProtNLM"/>
    </source>
</evidence>
<evidence type="ECO:0000313" key="7">
    <source>
        <dbReference type="Proteomes" id="UP000003711"/>
    </source>
</evidence>
<dbReference type="Gene3D" id="2.60.40.10">
    <property type="entry name" value="Immunoglobulins"/>
    <property type="match status" value="2"/>
</dbReference>
<comment type="similarity">
    <text evidence="1">Belongs to the glycosyl hydrolase 2 family.</text>
</comment>
<dbReference type="HOGENOM" id="CLU_128493_0_0_10"/>
<proteinExistence type="inferred from homology"/>
<dbReference type="Proteomes" id="UP000003711">
    <property type="component" value="Unassembled WGS sequence"/>
</dbReference>
<accession>E2NLU9</accession>
<gene>
    <name evidence="6" type="ORF">BACCELL_05293</name>
</gene>
<organism evidence="6 7">
    <name type="scientific">Bacteroides cellulosilyticus DSM 14838</name>
    <dbReference type="NCBI Taxonomy" id="537012"/>
    <lineage>
        <taxon>Bacteria</taxon>
        <taxon>Pseudomonadati</taxon>
        <taxon>Bacteroidota</taxon>
        <taxon>Bacteroidia</taxon>
        <taxon>Bacteroidales</taxon>
        <taxon>Bacteroidaceae</taxon>
        <taxon>Bacteroides</taxon>
    </lineage>
</organism>
<dbReference type="GO" id="GO:0016798">
    <property type="term" value="F:hydrolase activity, acting on glycosyl bonds"/>
    <property type="evidence" value="ECO:0007669"/>
    <property type="project" value="UniProtKB-KW"/>
</dbReference>
<evidence type="ECO:0000256" key="2">
    <source>
        <dbReference type="ARBA" id="ARBA00022801"/>
    </source>
</evidence>
<keyword evidence="2" id="KW-0378">Hydrolase</keyword>
<protein>
    <recommendedName>
        <fullName evidence="8">DUF4982 domain-containing protein</fullName>
    </recommendedName>
</protein>
<keyword evidence="3" id="KW-0326">Glycosidase</keyword>
<dbReference type="EMBL" id="ACCH01000435">
    <property type="protein sequence ID" value="EEF87116.1"/>
    <property type="molecule type" value="Genomic_DNA"/>
</dbReference>